<dbReference type="STRING" id="103827.A0A0N5DAE1"/>
<dbReference type="InterPro" id="IPR036259">
    <property type="entry name" value="MFS_trans_sf"/>
</dbReference>
<keyword evidence="2 6" id="KW-0812">Transmembrane</keyword>
<feature type="transmembrane region" description="Helical" evidence="6">
    <location>
        <begin position="139"/>
        <end position="156"/>
    </location>
</feature>
<dbReference type="GO" id="GO:0022857">
    <property type="term" value="F:transmembrane transporter activity"/>
    <property type="evidence" value="ECO:0007669"/>
    <property type="project" value="InterPro"/>
</dbReference>
<sequence>MFMQQKTLKNAEEGTEGVRNPNIPDEEANNQFKVSDLQTCGKYIAFLSVVYFLMALSQVCNLLFMTFADRKPQVEDYCEKIYPKYTSTKTCNVTHCWIRAGNPPQNKICATKSYDFIPIRYDFDVPLEYVKLGTTMQNVGLMIGAIVAGNLADIYGRKKVLLTATVGLIVFLVVTPLSPSFAVFTILRFFDMLFTGGQHCVCNPFFMENLPDKHRMWMANVITYSPNYIILSGIAYLCKQWKTLSLAAAGISVIPLITLPFLKESPRWLIKKGKSDEALKAAAYIRKWDHQDSPEMEQKIISVVKKAAEDEQEKKKKGGKNYYVYHLFSDWNLGCYTLVFATSLFSASFVSFGVAYNMDALAGTVYINVIILGFLRWGINITAASLEYFFENIGRRLLHLVAVGFIATVMGVTFIIYRLTWPKIDAYKAAVKAGEKGDPSIHSIVLFTRYACLLAAAMCSEVFVLNAVQPSELFPTPVRSAGIAFIQIFNRLGTIVGPLVFIPSKHWPPAPFLLMFITSSADFLLYFLLVPETRGKRLPDHMPGEYPSDEMAALSSEALKSEKRFARSKIHRKKTKSKGKVIEKDDRQIHKDVRKKESGGSKKEIREGVEEKKTIEKETEKEGKQSASSLRSKQQG</sequence>
<dbReference type="Pfam" id="PF00083">
    <property type="entry name" value="Sugar_tr"/>
    <property type="match status" value="1"/>
</dbReference>
<keyword evidence="4 6" id="KW-0472">Membrane</keyword>
<dbReference type="PANTHER" id="PTHR24064">
    <property type="entry name" value="SOLUTE CARRIER FAMILY 22 MEMBER"/>
    <property type="match status" value="1"/>
</dbReference>
<dbReference type="InterPro" id="IPR005828">
    <property type="entry name" value="MFS_sugar_transport-like"/>
</dbReference>
<evidence type="ECO:0000313" key="9">
    <source>
        <dbReference type="Proteomes" id="UP000276776"/>
    </source>
</evidence>
<evidence type="ECO:0000256" key="4">
    <source>
        <dbReference type="ARBA" id="ARBA00023136"/>
    </source>
</evidence>
<dbReference type="PROSITE" id="PS50850">
    <property type="entry name" value="MFS"/>
    <property type="match status" value="1"/>
</dbReference>
<dbReference type="SUPFAM" id="SSF103473">
    <property type="entry name" value="MFS general substrate transporter"/>
    <property type="match status" value="1"/>
</dbReference>
<reference evidence="8 9" key="2">
    <citation type="submission" date="2018-11" db="EMBL/GenBank/DDBJ databases">
        <authorList>
            <consortium name="Pathogen Informatics"/>
        </authorList>
    </citation>
    <scope>NUCLEOTIDE SEQUENCE [LARGE SCALE GENOMIC DNA]</scope>
</reference>
<evidence type="ECO:0000313" key="10">
    <source>
        <dbReference type="WBParaSite" id="TCLT_0001013601-mRNA-1"/>
    </source>
</evidence>
<reference evidence="10" key="1">
    <citation type="submission" date="2017-02" db="UniProtKB">
        <authorList>
            <consortium name="WormBaseParasite"/>
        </authorList>
    </citation>
    <scope>IDENTIFICATION</scope>
</reference>
<evidence type="ECO:0000256" key="1">
    <source>
        <dbReference type="ARBA" id="ARBA00004141"/>
    </source>
</evidence>
<keyword evidence="3 6" id="KW-1133">Transmembrane helix</keyword>
<feature type="transmembrane region" description="Helical" evidence="6">
    <location>
        <begin position="510"/>
        <end position="529"/>
    </location>
</feature>
<dbReference type="GO" id="GO:0016020">
    <property type="term" value="C:membrane"/>
    <property type="evidence" value="ECO:0007669"/>
    <property type="project" value="UniProtKB-SubCell"/>
</dbReference>
<evidence type="ECO:0000256" key="3">
    <source>
        <dbReference type="ARBA" id="ARBA00022989"/>
    </source>
</evidence>
<dbReference type="InterPro" id="IPR020846">
    <property type="entry name" value="MFS_dom"/>
</dbReference>
<feature type="transmembrane region" description="Helical" evidence="6">
    <location>
        <begin position="322"/>
        <end position="345"/>
    </location>
</feature>
<dbReference type="OMA" id="HCVCNPY"/>
<feature type="compositionally biased region" description="Basic and acidic residues" evidence="5">
    <location>
        <begin position="580"/>
        <end position="624"/>
    </location>
</feature>
<accession>A0A0N5DAE1</accession>
<dbReference type="PROSITE" id="PS00216">
    <property type="entry name" value="SUGAR_TRANSPORT_1"/>
    <property type="match status" value="1"/>
</dbReference>
<organism evidence="10">
    <name type="scientific">Thelazia callipaeda</name>
    <name type="common">Oriental eyeworm</name>
    <name type="synonym">Parasitic nematode</name>
    <dbReference type="NCBI Taxonomy" id="103827"/>
    <lineage>
        <taxon>Eukaryota</taxon>
        <taxon>Metazoa</taxon>
        <taxon>Ecdysozoa</taxon>
        <taxon>Nematoda</taxon>
        <taxon>Chromadorea</taxon>
        <taxon>Rhabditida</taxon>
        <taxon>Spirurina</taxon>
        <taxon>Spiruromorpha</taxon>
        <taxon>Thelazioidea</taxon>
        <taxon>Thelaziidae</taxon>
        <taxon>Thelazia</taxon>
    </lineage>
</organism>
<feature type="transmembrane region" description="Helical" evidence="6">
    <location>
        <begin position="397"/>
        <end position="417"/>
    </location>
</feature>
<evidence type="ECO:0000259" key="7">
    <source>
        <dbReference type="PROSITE" id="PS50850"/>
    </source>
</evidence>
<comment type="subcellular location">
    <subcellularLocation>
        <location evidence="1">Membrane</location>
        <topology evidence="1">Multi-pass membrane protein</topology>
    </subcellularLocation>
</comment>
<dbReference type="WBParaSite" id="TCLT_0001013601-mRNA-1">
    <property type="protein sequence ID" value="TCLT_0001013601-mRNA-1"/>
    <property type="gene ID" value="TCLT_0001013601"/>
</dbReference>
<dbReference type="EMBL" id="UYYF01004982">
    <property type="protein sequence ID" value="VDN07802.1"/>
    <property type="molecule type" value="Genomic_DNA"/>
</dbReference>
<feature type="transmembrane region" description="Helical" evidence="6">
    <location>
        <begin position="43"/>
        <end position="64"/>
    </location>
</feature>
<feature type="transmembrane region" description="Helical" evidence="6">
    <location>
        <begin position="447"/>
        <end position="468"/>
    </location>
</feature>
<name>A0A0N5DAE1_THECL</name>
<evidence type="ECO:0000256" key="5">
    <source>
        <dbReference type="SAM" id="MobiDB-lite"/>
    </source>
</evidence>
<evidence type="ECO:0000313" key="8">
    <source>
        <dbReference type="EMBL" id="VDN07802.1"/>
    </source>
</evidence>
<protein>
    <submittedName>
        <fullName evidence="10">MFS domain-containing protein</fullName>
    </submittedName>
</protein>
<evidence type="ECO:0000256" key="6">
    <source>
        <dbReference type="SAM" id="Phobius"/>
    </source>
</evidence>
<feature type="transmembrane region" description="Helical" evidence="6">
    <location>
        <begin position="217"/>
        <end position="237"/>
    </location>
</feature>
<feature type="transmembrane region" description="Helical" evidence="6">
    <location>
        <begin position="162"/>
        <end position="187"/>
    </location>
</feature>
<dbReference type="AlphaFoldDB" id="A0A0N5DAE1"/>
<dbReference type="OrthoDB" id="3936150at2759"/>
<feature type="region of interest" description="Disordered" evidence="5">
    <location>
        <begin position="1"/>
        <end position="27"/>
    </location>
</feature>
<feature type="domain" description="Major facilitator superfamily (MFS) profile" evidence="7">
    <location>
        <begin position="43"/>
        <end position="534"/>
    </location>
</feature>
<dbReference type="InterPro" id="IPR005829">
    <property type="entry name" value="Sugar_transporter_CS"/>
</dbReference>
<dbReference type="Gene3D" id="1.20.1250.20">
    <property type="entry name" value="MFS general substrate transporter like domains"/>
    <property type="match status" value="1"/>
</dbReference>
<gene>
    <name evidence="8" type="ORF">TCLT_LOCUS10125</name>
</gene>
<evidence type="ECO:0000256" key="2">
    <source>
        <dbReference type="ARBA" id="ARBA00022692"/>
    </source>
</evidence>
<dbReference type="Proteomes" id="UP000276776">
    <property type="component" value="Unassembled WGS sequence"/>
</dbReference>
<feature type="compositionally biased region" description="Polar residues" evidence="5">
    <location>
        <begin position="625"/>
        <end position="636"/>
    </location>
</feature>
<feature type="region of interest" description="Disordered" evidence="5">
    <location>
        <begin position="565"/>
        <end position="636"/>
    </location>
</feature>
<keyword evidence="9" id="KW-1185">Reference proteome</keyword>
<feature type="transmembrane region" description="Helical" evidence="6">
    <location>
        <begin position="480"/>
        <end position="504"/>
    </location>
</feature>
<feature type="transmembrane region" description="Helical" evidence="6">
    <location>
        <begin position="365"/>
        <end position="390"/>
    </location>
</feature>
<feature type="compositionally biased region" description="Basic residues" evidence="5">
    <location>
        <begin position="566"/>
        <end position="579"/>
    </location>
</feature>
<proteinExistence type="predicted"/>